<sequence length="127" mass="14251">MGGDASTPLSRASSMVALYAFSAFSFSAVSTRLASPLVRFFRKIALPLPAALVRTSTTLYRAIMHLRNLEPCVMGWERVIFGVLWVHTKPRGFCSQQQRLSYCPFLIGRCLHSWSRTIIGWDAGRLL</sequence>
<keyword evidence="1" id="KW-0812">Transmembrane</keyword>
<evidence type="ECO:0000256" key="1">
    <source>
        <dbReference type="SAM" id="Phobius"/>
    </source>
</evidence>
<protein>
    <submittedName>
        <fullName evidence="2">Uncharacterized protein</fullName>
    </submittedName>
</protein>
<name>A0A6J5RX88_9CAUD</name>
<evidence type="ECO:0000313" key="2">
    <source>
        <dbReference type="EMBL" id="CAB4196624.1"/>
    </source>
</evidence>
<keyword evidence="1" id="KW-1133">Transmembrane helix</keyword>
<gene>
    <name evidence="2" type="ORF">UFOVP1290_144</name>
</gene>
<keyword evidence="1" id="KW-0472">Membrane</keyword>
<dbReference type="EMBL" id="LR797252">
    <property type="protein sequence ID" value="CAB4196624.1"/>
    <property type="molecule type" value="Genomic_DNA"/>
</dbReference>
<accession>A0A6J5RX88</accession>
<organism evidence="2">
    <name type="scientific">uncultured Caudovirales phage</name>
    <dbReference type="NCBI Taxonomy" id="2100421"/>
    <lineage>
        <taxon>Viruses</taxon>
        <taxon>Duplodnaviria</taxon>
        <taxon>Heunggongvirae</taxon>
        <taxon>Uroviricota</taxon>
        <taxon>Caudoviricetes</taxon>
        <taxon>Peduoviridae</taxon>
        <taxon>Maltschvirus</taxon>
        <taxon>Maltschvirus maltsch</taxon>
    </lineage>
</organism>
<proteinExistence type="predicted"/>
<reference evidence="2" key="1">
    <citation type="submission" date="2020-05" db="EMBL/GenBank/DDBJ databases">
        <authorList>
            <person name="Chiriac C."/>
            <person name="Salcher M."/>
            <person name="Ghai R."/>
            <person name="Kavagutti S V."/>
        </authorList>
    </citation>
    <scope>NUCLEOTIDE SEQUENCE</scope>
</reference>
<feature type="transmembrane region" description="Helical" evidence="1">
    <location>
        <begin position="12"/>
        <end position="34"/>
    </location>
</feature>